<accession>A0A8B7SCH4</accession>
<dbReference type="GeneID" id="109389436"/>
<comment type="subunit">
    <text evidence="1 5">Interacts with hair keratins.</text>
</comment>
<evidence type="ECO:0000256" key="1">
    <source>
        <dbReference type="ARBA" id="ARBA00011662"/>
    </source>
</evidence>
<dbReference type="InterPro" id="IPR007659">
    <property type="entry name" value="Keratin_matx"/>
</dbReference>
<evidence type="ECO:0000313" key="6">
    <source>
        <dbReference type="Proteomes" id="UP000694851"/>
    </source>
</evidence>
<evidence type="ECO:0000256" key="3">
    <source>
        <dbReference type="ARBA" id="ARBA00022744"/>
    </source>
</evidence>
<protein>
    <recommendedName>
        <fullName evidence="5">Keratin-associated protein</fullName>
    </recommendedName>
</protein>
<sequence>MTCSNSCSGNYSLGPLRNPCHTPLTPSHALCSTNVSHGDVLCLPSRCQDGTWLMDNCQGNCSEPTSYQSRSCEPSNCENSCCPSTAYYGPRPCQGTSFLPAASYISSSCLPISCRPLSYMSNSCGSLSLLTYGCRPLGWVPCGPQPLGFVSSSLRPLRPFFGGCQPLTHVYSPCRPSCFAPGGQ</sequence>
<dbReference type="GO" id="GO:0005829">
    <property type="term" value="C:cytosol"/>
    <property type="evidence" value="ECO:0007669"/>
    <property type="project" value="UniProtKB-ARBA"/>
</dbReference>
<keyword evidence="3 5" id="KW-0416">Keratin</keyword>
<dbReference type="KEGG" id="hai:109389436"/>
<dbReference type="PANTHER" id="PTHR23260">
    <property type="entry name" value="KERATIN ASSOCIATED PROTEIN 3-3-RELATED"/>
    <property type="match status" value="1"/>
</dbReference>
<dbReference type="OrthoDB" id="9617029at2759"/>
<dbReference type="AlphaFoldDB" id="A0A8B7SCH4"/>
<proteinExistence type="inferred from homology"/>
<reference evidence="7" key="1">
    <citation type="submission" date="2025-08" db="UniProtKB">
        <authorList>
            <consortium name="RefSeq"/>
        </authorList>
    </citation>
    <scope>IDENTIFICATION</scope>
    <source>
        <tissue evidence="7">Muscle</tissue>
    </source>
</reference>
<dbReference type="PANTHER" id="PTHR23260:SF7">
    <property type="entry name" value="KERATIN-ASSOCIATED PROTEIN 26-1"/>
    <property type="match status" value="1"/>
</dbReference>
<dbReference type="Pfam" id="PF05287">
    <property type="entry name" value="PMG"/>
    <property type="match status" value="1"/>
</dbReference>
<organism evidence="6 7">
    <name type="scientific">Hipposideros armiger</name>
    <name type="common">Great Himalayan leaf-nosed bat</name>
    <dbReference type="NCBI Taxonomy" id="186990"/>
    <lineage>
        <taxon>Eukaryota</taxon>
        <taxon>Metazoa</taxon>
        <taxon>Chordata</taxon>
        <taxon>Craniata</taxon>
        <taxon>Vertebrata</taxon>
        <taxon>Euteleostomi</taxon>
        <taxon>Mammalia</taxon>
        <taxon>Eutheria</taxon>
        <taxon>Laurasiatheria</taxon>
        <taxon>Chiroptera</taxon>
        <taxon>Yinpterochiroptera</taxon>
        <taxon>Rhinolophoidea</taxon>
        <taxon>Hipposideridae</taxon>
        <taxon>Hipposideros</taxon>
    </lineage>
</organism>
<dbReference type="GO" id="GO:0045095">
    <property type="term" value="C:keratin filament"/>
    <property type="evidence" value="ECO:0007669"/>
    <property type="project" value="UniProtKB-UniRule"/>
</dbReference>
<keyword evidence="2" id="KW-0677">Repeat</keyword>
<dbReference type="GO" id="GO:0005198">
    <property type="term" value="F:structural molecule activity"/>
    <property type="evidence" value="ECO:0007669"/>
    <property type="project" value="InterPro"/>
</dbReference>
<evidence type="ECO:0000313" key="7">
    <source>
        <dbReference type="RefSeq" id="XP_019510489.1"/>
    </source>
</evidence>
<dbReference type="Proteomes" id="UP000694851">
    <property type="component" value="Unplaced"/>
</dbReference>
<gene>
    <name evidence="7" type="primary">LOC109389436</name>
</gene>
<evidence type="ECO:0000256" key="4">
    <source>
        <dbReference type="ARBA" id="ARBA00034495"/>
    </source>
</evidence>
<dbReference type="RefSeq" id="XP_019510489.1">
    <property type="nucleotide sequence ID" value="XM_019654944.1"/>
</dbReference>
<comment type="function">
    <text evidence="5">In the hair cortex, hair keratin intermediate filaments are embedded in an interfilamentous matrix, consisting of hair keratin-associated proteins (KRTAP), which are essential for the formation of a rigid and resistant hair shaft through their extensive disulfide bond cross-linking with abundant cysteine residues of hair keratins. The matrix proteins include the high-sulfur and high-glycine-tyrosine keratins.</text>
</comment>
<dbReference type="InterPro" id="IPR007951">
    <property type="entry name" value="KRTAP_PMG"/>
</dbReference>
<evidence type="ECO:0000256" key="5">
    <source>
        <dbReference type="RuleBase" id="RU369044"/>
    </source>
</evidence>
<name>A0A8B7SCH4_HIPAR</name>
<evidence type="ECO:0000256" key="2">
    <source>
        <dbReference type="ARBA" id="ARBA00022737"/>
    </source>
</evidence>
<comment type="similarity">
    <text evidence="4 5">Belongs to the PMG family.</text>
</comment>
<keyword evidence="6" id="KW-1185">Reference proteome</keyword>